<dbReference type="RefSeq" id="WP_229336695.1">
    <property type="nucleotide sequence ID" value="NZ_JAINUL010000001.1"/>
</dbReference>
<dbReference type="Gene3D" id="1.20.120.450">
    <property type="entry name" value="dinb family like domain"/>
    <property type="match status" value="1"/>
</dbReference>
<reference evidence="2 3" key="1">
    <citation type="submission" date="2021-08" db="EMBL/GenBank/DDBJ databases">
        <title>Genomic Architecture of Streptomyces flavotricini NGL1 and Streptomyces erythrochromogenes HMS4 With Differential Plant Beneficial attributes and laccase production capabilities.</title>
        <authorList>
            <person name="Salwan R."/>
            <person name="Kaur R."/>
            <person name="Sharma V."/>
        </authorList>
    </citation>
    <scope>NUCLEOTIDE SEQUENCE [LARGE SCALE GENOMIC DNA]</scope>
    <source>
        <strain evidence="2 3">NGL1</strain>
    </source>
</reference>
<evidence type="ECO:0000259" key="1">
    <source>
        <dbReference type="Pfam" id="PF11716"/>
    </source>
</evidence>
<keyword evidence="3" id="KW-1185">Reference proteome</keyword>
<organism evidence="2 3">
    <name type="scientific">Streptomyces flavotricini</name>
    <dbReference type="NCBI Taxonomy" id="66888"/>
    <lineage>
        <taxon>Bacteria</taxon>
        <taxon>Bacillati</taxon>
        <taxon>Actinomycetota</taxon>
        <taxon>Actinomycetes</taxon>
        <taxon>Kitasatosporales</taxon>
        <taxon>Streptomycetaceae</taxon>
        <taxon>Streptomyces</taxon>
    </lineage>
</organism>
<dbReference type="SUPFAM" id="SSF109854">
    <property type="entry name" value="DinB/YfiT-like putative metalloenzymes"/>
    <property type="match status" value="1"/>
</dbReference>
<feature type="domain" description="Mycothiol-dependent maleylpyruvate isomerase metal-binding" evidence="1">
    <location>
        <begin position="9"/>
        <end position="133"/>
    </location>
</feature>
<dbReference type="NCBIfam" id="TIGR03083">
    <property type="entry name" value="maleylpyruvate isomerase family mycothiol-dependent enzyme"/>
    <property type="match status" value="1"/>
</dbReference>
<dbReference type="InterPro" id="IPR024344">
    <property type="entry name" value="MDMPI_metal-binding"/>
</dbReference>
<protein>
    <submittedName>
        <fullName evidence="2">TIGR03086 family protein</fullName>
    </submittedName>
</protein>
<sequence length="206" mass="20743">MTASKWDLLDAAHAALRSVVDAVPSDGWDRPTPCERWNVSQVLQHAAGDQLGYAARLTGGLGPAEDPFAPSGVLAAAPAQLLAPALDAAAEAFAGVAPGTAEVAVPLPPFTVPAEIAVGAAALDAAVHAWDIAVATGLPSPLTPALAAALRPAAEALAEPLRGFAYGPALLPAPDAAADPVAALLAYLGRRPDWAPPDARRGARQE</sequence>
<accession>A0ABS8E5H5</accession>
<gene>
    <name evidence="2" type="ORF">K7B10_15885</name>
</gene>
<dbReference type="EMBL" id="JAINUL010000001">
    <property type="protein sequence ID" value="MCC0096241.1"/>
    <property type="molecule type" value="Genomic_DNA"/>
</dbReference>
<dbReference type="Pfam" id="PF11716">
    <property type="entry name" value="MDMPI_N"/>
    <property type="match status" value="1"/>
</dbReference>
<proteinExistence type="predicted"/>
<evidence type="ECO:0000313" key="3">
    <source>
        <dbReference type="Proteomes" id="UP001520654"/>
    </source>
</evidence>
<dbReference type="InterPro" id="IPR034660">
    <property type="entry name" value="DinB/YfiT-like"/>
</dbReference>
<dbReference type="InterPro" id="IPR017520">
    <property type="entry name" value="CHP03086"/>
</dbReference>
<comment type="caution">
    <text evidence="2">The sequence shown here is derived from an EMBL/GenBank/DDBJ whole genome shotgun (WGS) entry which is preliminary data.</text>
</comment>
<dbReference type="Proteomes" id="UP001520654">
    <property type="component" value="Unassembled WGS sequence"/>
</dbReference>
<dbReference type="InterPro" id="IPR017517">
    <property type="entry name" value="Maleyloyr_isom"/>
</dbReference>
<evidence type="ECO:0000313" key="2">
    <source>
        <dbReference type="EMBL" id="MCC0096241.1"/>
    </source>
</evidence>
<name>A0ABS8E5H5_9ACTN</name>
<dbReference type="NCBIfam" id="TIGR03086">
    <property type="entry name" value="TIGR03086 family metal-binding protein"/>
    <property type="match status" value="1"/>
</dbReference>